<dbReference type="EMBL" id="QRTC01000061">
    <property type="protein sequence ID" value="RGQ35786.1"/>
    <property type="molecule type" value="Genomic_DNA"/>
</dbReference>
<comment type="caution">
    <text evidence="1">The sequence shown here is derived from an EMBL/GenBank/DDBJ whole genome shotgun (WGS) entry which is preliminary data.</text>
</comment>
<name>A0A412AV17_9FIRM</name>
<evidence type="ECO:0000313" key="2">
    <source>
        <dbReference type="Proteomes" id="UP000284751"/>
    </source>
</evidence>
<protein>
    <submittedName>
        <fullName evidence="1">Uncharacterized protein</fullName>
    </submittedName>
</protein>
<organism evidence="1 2">
    <name type="scientific">[Clostridium] leptum</name>
    <dbReference type="NCBI Taxonomy" id="1535"/>
    <lineage>
        <taxon>Bacteria</taxon>
        <taxon>Bacillati</taxon>
        <taxon>Bacillota</taxon>
        <taxon>Clostridia</taxon>
        <taxon>Eubacteriales</taxon>
        <taxon>Oscillospiraceae</taxon>
        <taxon>Oscillospiraceae incertae sedis</taxon>
    </lineage>
</organism>
<sequence length="66" mass="7781">MLLRFSFIALQRLSPRFRAGIFYLRLIFRSQKLPAALKNNRKDKLKTIFASIPLKADKKPKRAKSY</sequence>
<dbReference type="AlphaFoldDB" id="A0A412AV17"/>
<evidence type="ECO:0000313" key="1">
    <source>
        <dbReference type="EMBL" id="RGQ35786.1"/>
    </source>
</evidence>
<accession>A0A412AV17</accession>
<dbReference type="Proteomes" id="UP000284751">
    <property type="component" value="Unassembled WGS sequence"/>
</dbReference>
<proteinExistence type="predicted"/>
<gene>
    <name evidence="1" type="ORF">DWY99_12160</name>
</gene>
<reference evidence="1 2" key="1">
    <citation type="submission" date="2018-08" db="EMBL/GenBank/DDBJ databases">
        <title>A genome reference for cultivated species of the human gut microbiota.</title>
        <authorList>
            <person name="Zou Y."/>
            <person name="Xue W."/>
            <person name="Luo G."/>
        </authorList>
    </citation>
    <scope>NUCLEOTIDE SEQUENCE [LARGE SCALE GENOMIC DNA]</scope>
    <source>
        <strain evidence="1 2">AF28-26</strain>
    </source>
</reference>